<organism evidence="2 3">
    <name type="scientific">Paxillus rubicundulus Ve08.2h10</name>
    <dbReference type="NCBI Taxonomy" id="930991"/>
    <lineage>
        <taxon>Eukaryota</taxon>
        <taxon>Fungi</taxon>
        <taxon>Dikarya</taxon>
        <taxon>Basidiomycota</taxon>
        <taxon>Agaricomycotina</taxon>
        <taxon>Agaricomycetes</taxon>
        <taxon>Agaricomycetidae</taxon>
        <taxon>Boletales</taxon>
        <taxon>Paxilineae</taxon>
        <taxon>Paxillaceae</taxon>
        <taxon>Paxillus</taxon>
    </lineage>
</organism>
<sequence length="524" mass="57086">MPWELSSVLSHFRSRVVGHSTAESSPVAASNPLPELETLTPSIPQKFPGIPQAQHLPIDRKILHDPSSYLDAEDGNSLPRGLMPSTRRYSVDGSSKGVLRIQHPRPISDRLSEGDDFVAGSPSSNNPPLTQPGFTKDVSNVAAGRWSTFGRSHENQVPNAVDFPSSPHDTQRRISYSPSLHRTSSKKDKGHSTESIQSTFTLSHLTNHSTATHGVASSLPSTKDPQCSPDNRPSSKCPTPTNTTSSRQYPQTPQKSRSYADPVAGHEVSSVMQYTTPVTQQSSFDSPHTFGYPTPLDKPSRFSFTCSSLPPPMPPLDHPELAAARSSCSKSTVAKQPALPALRDRSNTLPGRLSWKGDLLSSLSFTFRRSVRHHSSLPRVQQVSDIPIPEQHQPRPPNRPRRARTVSGRTRHLRRTSADWSSHWATVGVNSPANQAWPAEVSREILRLSLGEGLELSSGGHCPRDLSGSSPKNKGRPRGDSTQHLPDQANVSLSFFPFPHPSSSRAHSPPPLKEPATLPGAPLH</sequence>
<feature type="compositionally biased region" description="Polar residues" evidence="1">
    <location>
        <begin position="480"/>
        <end position="491"/>
    </location>
</feature>
<dbReference type="InParanoid" id="A0A0D0DMB5"/>
<evidence type="ECO:0000313" key="2">
    <source>
        <dbReference type="EMBL" id="KIK99842.1"/>
    </source>
</evidence>
<feature type="compositionally biased region" description="Polar residues" evidence="1">
    <location>
        <begin position="218"/>
        <end position="257"/>
    </location>
</feature>
<dbReference type="AlphaFoldDB" id="A0A0D0DMB5"/>
<reference evidence="2 3" key="1">
    <citation type="submission" date="2014-04" db="EMBL/GenBank/DDBJ databases">
        <authorList>
            <consortium name="DOE Joint Genome Institute"/>
            <person name="Kuo A."/>
            <person name="Kohler A."/>
            <person name="Jargeat P."/>
            <person name="Nagy L.G."/>
            <person name="Floudas D."/>
            <person name="Copeland A."/>
            <person name="Barry K.W."/>
            <person name="Cichocki N."/>
            <person name="Veneault-Fourrey C."/>
            <person name="LaButti K."/>
            <person name="Lindquist E.A."/>
            <person name="Lipzen A."/>
            <person name="Lundell T."/>
            <person name="Morin E."/>
            <person name="Murat C."/>
            <person name="Sun H."/>
            <person name="Tunlid A."/>
            <person name="Henrissat B."/>
            <person name="Grigoriev I.V."/>
            <person name="Hibbett D.S."/>
            <person name="Martin F."/>
            <person name="Nordberg H.P."/>
            <person name="Cantor M.N."/>
            <person name="Hua S.X."/>
        </authorList>
    </citation>
    <scope>NUCLEOTIDE SEQUENCE [LARGE SCALE GENOMIC DNA]</scope>
    <source>
        <strain evidence="2 3">Ve08.2h10</strain>
    </source>
</reference>
<evidence type="ECO:0000313" key="3">
    <source>
        <dbReference type="Proteomes" id="UP000054538"/>
    </source>
</evidence>
<feature type="compositionally biased region" description="Polar residues" evidence="1">
    <location>
        <begin position="173"/>
        <end position="182"/>
    </location>
</feature>
<feature type="region of interest" description="Disordered" evidence="1">
    <location>
        <begin position="19"/>
        <end position="51"/>
    </location>
</feature>
<dbReference type="Proteomes" id="UP000054538">
    <property type="component" value="Unassembled WGS sequence"/>
</dbReference>
<protein>
    <submittedName>
        <fullName evidence="2">Uncharacterized protein</fullName>
    </submittedName>
</protein>
<accession>A0A0D0DMB5</accession>
<name>A0A0D0DMB5_9AGAM</name>
<dbReference type="HOGENOM" id="CLU_474989_0_0_1"/>
<feature type="compositionally biased region" description="Low complexity" evidence="1">
    <location>
        <begin position="492"/>
        <end position="507"/>
    </location>
</feature>
<keyword evidence="3" id="KW-1185">Reference proteome</keyword>
<dbReference type="OrthoDB" id="3266087at2759"/>
<feature type="compositionally biased region" description="Basic residues" evidence="1">
    <location>
        <begin position="398"/>
        <end position="415"/>
    </location>
</feature>
<evidence type="ECO:0000256" key="1">
    <source>
        <dbReference type="SAM" id="MobiDB-lite"/>
    </source>
</evidence>
<proteinExistence type="predicted"/>
<feature type="region of interest" description="Disordered" evidence="1">
    <location>
        <begin position="455"/>
        <end position="524"/>
    </location>
</feature>
<feature type="region of interest" description="Disordered" evidence="1">
    <location>
        <begin position="104"/>
        <end position="136"/>
    </location>
</feature>
<reference evidence="3" key="2">
    <citation type="submission" date="2015-01" db="EMBL/GenBank/DDBJ databases">
        <title>Evolutionary Origins and Diversification of the Mycorrhizal Mutualists.</title>
        <authorList>
            <consortium name="DOE Joint Genome Institute"/>
            <consortium name="Mycorrhizal Genomics Consortium"/>
            <person name="Kohler A."/>
            <person name="Kuo A."/>
            <person name="Nagy L.G."/>
            <person name="Floudas D."/>
            <person name="Copeland A."/>
            <person name="Barry K.W."/>
            <person name="Cichocki N."/>
            <person name="Veneault-Fourrey C."/>
            <person name="LaButti K."/>
            <person name="Lindquist E.A."/>
            <person name="Lipzen A."/>
            <person name="Lundell T."/>
            <person name="Morin E."/>
            <person name="Murat C."/>
            <person name="Riley R."/>
            <person name="Ohm R."/>
            <person name="Sun H."/>
            <person name="Tunlid A."/>
            <person name="Henrissat B."/>
            <person name="Grigoriev I.V."/>
            <person name="Hibbett D.S."/>
            <person name="Martin F."/>
        </authorList>
    </citation>
    <scope>NUCLEOTIDE SEQUENCE [LARGE SCALE GENOMIC DNA]</scope>
    <source>
        <strain evidence="3">Ve08.2h10</strain>
    </source>
</reference>
<dbReference type="EMBL" id="KN824848">
    <property type="protein sequence ID" value="KIK99842.1"/>
    <property type="molecule type" value="Genomic_DNA"/>
</dbReference>
<gene>
    <name evidence="2" type="ORF">PAXRUDRAFT_131153</name>
</gene>
<feature type="region of interest" description="Disordered" evidence="1">
    <location>
        <begin position="150"/>
        <end position="351"/>
    </location>
</feature>
<feature type="compositionally biased region" description="Polar residues" evidence="1">
    <location>
        <begin position="270"/>
        <end position="286"/>
    </location>
</feature>
<feature type="compositionally biased region" description="Polar residues" evidence="1">
    <location>
        <begin position="193"/>
        <end position="212"/>
    </location>
</feature>
<feature type="region of interest" description="Disordered" evidence="1">
    <location>
        <begin position="376"/>
        <end position="419"/>
    </location>
</feature>